<protein>
    <submittedName>
        <fullName evidence="2">Uncharacterized protein</fullName>
    </submittedName>
</protein>
<evidence type="ECO:0000313" key="1">
    <source>
        <dbReference type="Proteomes" id="UP000887581"/>
    </source>
</evidence>
<evidence type="ECO:0000313" key="2">
    <source>
        <dbReference type="WBParaSite" id="sdigi.contig131.g4977.t1"/>
    </source>
</evidence>
<dbReference type="Proteomes" id="UP000887581">
    <property type="component" value="Unplaced"/>
</dbReference>
<accession>A0A915PKY9</accession>
<sequence length="61" mass="7027">MNIGELNKRKAKLRKTERPENITIEPPYTMYDCSLKGGMNTMISSLKQLMLYAYEILIGSE</sequence>
<dbReference type="AlphaFoldDB" id="A0A915PKY9"/>
<organism evidence="1 2">
    <name type="scientific">Setaria digitata</name>
    <dbReference type="NCBI Taxonomy" id="48799"/>
    <lineage>
        <taxon>Eukaryota</taxon>
        <taxon>Metazoa</taxon>
        <taxon>Ecdysozoa</taxon>
        <taxon>Nematoda</taxon>
        <taxon>Chromadorea</taxon>
        <taxon>Rhabditida</taxon>
        <taxon>Spirurina</taxon>
        <taxon>Spiruromorpha</taxon>
        <taxon>Filarioidea</taxon>
        <taxon>Setariidae</taxon>
        <taxon>Setaria</taxon>
    </lineage>
</organism>
<proteinExistence type="predicted"/>
<keyword evidence="1" id="KW-1185">Reference proteome</keyword>
<dbReference type="WBParaSite" id="sdigi.contig131.g4977.t1">
    <property type="protein sequence ID" value="sdigi.contig131.g4977.t1"/>
    <property type="gene ID" value="sdigi.contig131.g4977"/>
</dbReference>
<name>A0A915PKY9_9BILA</name>
<reference evidence="2" key="1">
    <citation type="submission" date="2022-11" db="UniProtKB">
        <authorList>
            <consortium name="WormBaseParasite"/>
        </authorList>
    </citation>
    <scope>IDENTIFICATION</scope>
</reference>